<evidence type="ECO:0000256" key="7">
    <source>
        <dbReference type="ARBA" id="ARBA00038030"/>
    </source>
</evidence>
<dbReference type="SMART" id="SM00028">
    <property type="entry name" value="TPR"/>
    <property type="match status" value="4"/>
</dbReference>
<dbReference type="RefSeq" id="WP_142454975.1">
    <property type="nucleotide sequence ID" value="NZ_FXTP01000010.1"/>
</dbReference>
<dbReference type="Pfam" id="PF00515">
    <property type="entry name" value="TPR_1"/>
    <property type="match status" value="1"/>
</dbReference>
<sequence length="182" mass="21324">MNFEEKLNKGFELLQEKDIDYALDVARELQKEYPESHEAFYLEALVMQQLNQFDHSQKAIEKALELTSEENAAYYNLRGNIRMQLEKLDEAEEDFDKAIEVNDSSAAHRNKVLLMLMTDRGQDAIPYLINRIKNDPKDAENWILMGDMIQKGGQPDKARTYYEQALKIDPDNEYAQRQLEEE</sequence>
<dbReference type="Proteomes" id="UP000317557">
    <property type="component" value="Unassembled WGS sequence"/>
</dbReference>
<dbReference type="Pfam" id="PF07719">
    <property type="entry name" value="TPR_2"/>
    <property type="match status" value="1"/>
</dbReference>
<dbReference type="Gene3D" id="1.25.40.10">
    <property type="entry name" value="Tetratricopeptide repeat domain"/>
    <property type="match status" value="3"/>
</dbReference>
<evidence type="ECO:0000256" key="3">
    <source>
        <dbReference type="ARBA" id="ARBA00022737"/>
    </source>
</evidence>
<organism evidence="9 10">
    <name type="scientific">Gracilimonas mengyeensis</name>
    <dbReference type="NCBI Taxonomy" id="1302730"/>
    <lineage>
        <taxon>Bacteria</taxon>
        <taxon>Pseudomonadati</taxon>
        <taxon>Balneolota</taxon>
        <taxon>Balneolia</taxon>
        <taxon>Balneolales</taxon>
        <taxon>Balneolaceae</taxon>
        <taxon>Gracilimonas</taxon>
    </lineage>
</organism>
<proteinExistence type="inferred from homology"/>
<keyword evidence="10" id="KW-1185">Reference proteome</keyword>
<keyword evidence="4 8" id="KW-0802">TPR repeat</keyword>
<evidence type="ECO:0000256" key="5">
    <source>
        <dbReference type="ARBA" id="ARBA00022989"/>
    </source>
</evidence>
<dbReference type="InterPro" id="IPR013105">
    <property type="entry name" value="TPR_2"/>
</dbReference>
<reference evidence="9 10" key="1">
    <citation type="submission" date="2017-05" db="EMBL/GenBank/DDBJ databases">
        <authorList>
            <person name="Varghese N."/>
            <person name="Submissions S."/>
        </authorList>
    </citation>
    <scope>NUCLEOTIDE SEQUENCE [LARGE SCALE GENOMIC DNA]</scope>
    <source>
        <strain evidence="9 10">DSM 21985</strain>
    </source>
</reference>
<evidence type="ECO:0000256" key="4">
    <source>
        <dbReference type="ARBA" id="ARBA00022803"/>
    </source>
</evidence>
<evidence type="ECO:0000256" key="6">
    <source>
        <dbReference type="ARBA" id="ARBA00023136"/>
    </source>
</evidence>
<keyword evidence="3" id="KW-0677">Repeat</keyword>
<comment type="similarity">
    <text evidence="7">Belongs to the Tom70 family.</text>
</comment>
<dbReference type="OrthoDB" id="9803982at2"/>
<dbReference type="GO" id="GO:0030943">
    <property type="term" value="F:mitochondrion targeting sequence binding"/>
    <property type="evidence" value="ECO:0007669"/>
    <property type="project" value="TreeGrafter"/>
</dbReference>
<gene>
    <name evidence="9" type="ORF">SAMN06265219_110163</name>
</gene>
<dbReference type="PANTHER" id="PTHR46208:SF1">
    <property type="entry name" value="MITOCHONDRIAL IMPORT RECEPTOR SUBUNIT TOM70"/>
    <property type="match status" value="1"/>
</dbReference>
<dbReference type="GO" id="GO:0008320">
    <property type="term" value="F:protein transmembrane transporter activity"/>
    <property type="evidence" value="ECO:0007669"/>
    <property type="project" value="TreeGrafter"/>
</dbReference>
<dbReference type="PROSITE" id="PS50293">
    <property type="entry name" value="TPR_REGION"/>
    <property type="match status" value="1"/>
</dbReference>
<dbReference type="GO" id="GO:0030150">
    <property type="term" value="P:protein import into mitochondrial matrix"/>
    <property type="evidence" value="ECO:0007669"/>
    <property type="project" value="TreeGrafter"/>
</dbReference>
<comment type="subcellular location">
    <subcellularLocation>
        <location evidence="1">Membrane</location>
        <topology evidence="1">Single-pass membrane protein</topology>
    </subcellularLocation>
</comment>
<evidence type="ECO:0000256" key="8">
    <source>
        <dbReference type="PROSITE-ProRule" id="PRU00339"/>
    </source>
</evidence>
<evidence type="ECO:0000256" key="1">
    <source>
        <dbReference type="ARBA" id="ARBA00004167"/>
    </source>
</evidence>
<dbReference type="InterPro" id="IPR019734">
    <property type="entry name" value="TPR_rpt"/>
</dbReference>
<dbReference type="EMBL" id="FXTP01000010">
    <property type="protein sequence ID" value="SMO79093.1"/>
    <property type="molecule type" value="Genomic_DNA"/>
</dbReference>
<name>A0A521E581_9BACT</name>
<dbReference type="PROSITE" id="PS50005">
    <property type="entry name" value="TPR"/>
    <property type="match status" value="2"/>
</dbReference>
<accession>A0A521E581</accession>
<keyword evidence="6" id="KW-0472">Membrane</keyword>
<dbReference type="PANTHER" id="PTHR46208">
    <property type="entry name" value="MITOCHONDRIAL IMPORT RECEPTOR SUBUNIT TOM70"/>
    <property type="match status" value="1"/>
</dbReference>
<dbReference type="InterPro" id="IPR011990">
    <property type="entry name" value="TPR-like_helical_dom_sf"/>
</dbReference>
<dbReference type="Pfam" id="PF13181">
    <property type="entry name" value="TPR_8"/>
    <property type="match status" value="1"/>
</dbReference>
<dbReference type="SUPFAM" id="SSF48452">
    <property type="entry name" value="TPR-like"/>
    <property type="match status" value="1"/>
</dbReference>
<dbReference type="GO" id="GO:0016020">
    <property type="term" value="C:membrane"/>
    <property type="evidence" value="ECO:0007669"/>
    <property type="project" value="UniProtKB-SubCell"/>
</dbReference>
<dbReference type="AlphaFoldDB" id="A0A521E581"/>
<keyword evidence="5" id="KW-1133">Transmembrane helix</keyword>
<feature type="repeat" description="TPR" evidence="8">
    <location>
        <begin position="139"/>
        <end position="172"/>
    </location>
</feature>
<evidence type="ECO:0000313" key="10">
    <source>
        <dbReference type="Proteomes" id="UP000317557"/>
    </source>
</evidence>
<keyword evidence="2" id="KW-0812">Transmembrane</keyword>
<evidence type="ECO:0000313" key="9">
    <source>
        <dbReference type="EMBL" id="SMO79093.1"/>
    </source>
</evidence>
<protein>
    <submittedName>
        <fullName evidence="9">Tetratricopeptide repeat-containing protein</fullName>
    </submittedName>
</protein>
<feature type="repeat" description="TPR" evidence="8">
    <location>
        <begin position="72"/>
        <end position="105"/>
    </location>
</feature>
<evidence type="ECO:0000256" key="2">
    <source>
        <dbReference type="ARBA" id="ARBA00022692"/>
    </source>
</evidence>